<evidence type="ECO:0000259" key="1">
    <source>
        <dbReference type="Pfam" id="PF00535"/>
    </source>
</evidence>
<gene>
    <name evidence="2" type="ORF">KL86DYS2_10747</name>
</gene>
<sequence length="265" mass="32116">MKRVAFLSLFSYSFWKEYIYNRRKNSLIYLFNKTVRQQKNDPLIISIIIINYNRLADLKILVKFLQERRHKNIVIVDNNSTYPPLLEYYKEIEKDIKIEYMHKNYGHMVFWENQDLYKKYSKGYHIVTDSDIIPNANLPVEYLHKMIRILDNNKHITKVGFALKIDDIPDYYQHKEKVLEWEKKHWENLVGENLYLNELDTTFALYPPQYQYNLLNFYSAIRIAGDYTAQHKGWYIDDQNLTDEEIYYFKTASDSNSWKIDIKNS</sequence>
<dbReference type="EMBL" id="FLUL01000001">
    <property type="protein sequence ID" value="SBV94543.1"/>
    <property type="molecule type" value="Genomic_DNA"/>
</dbReference>
<dbReference type="RefSeq" id="WP_135104362.1">
    <property type="nucleotide sequence ID" value="NZ_LT599021.1"/>
</dbReference>
<name>A0A212J525_9BACT</name>
<dbReference type="AlphaFoldDB" id="A0A212J525"/>
<dbReference type="InterPro" id="IPR029044">
    <property type="entry name" value="Nucleotide-diphossugar_trans"/>
</dbReference>
<evidence type="ECO:0000313" key="2">
    <source>
        <dbReference type="EMBL" id="SBV94543.1"/>
    </source>
</evidence>
<proteinExistence type="predicted"/>
<dbReference type="Gene3D" id="3.90.550.10">
    <property type="entry name" value="Spore Coat Polysaccharide Biosynthesis Protein SpsA, Chain A"/>
    <property type="match status" value="1"/>
</dbReference>
<dbReference type="Pfam" id="PF00535">
    <property type="entry name" value="Glycos_transf_2"/>
    <property type="match status" value="1"/>
</dbReference>
<protein>
    <recommendedName>
        <fullName evidence="1">Glycosyltransferase 2-like domain-containing protein</fullName>
    </recommendedName>
</protein>
<feature type="domain" description="Glycosyltransferase 2-like" evidence="1">
    <location>
        <begin position="46"/>
        <end position="185"/>
    </location>
</feature>
<dbReference type="SUPFAM" id="SSF53448">
    <property type="entry name" value="Nucleotide-diphospho-sugar transferases"/>
    <property type="match status" value="1"/>
</dbReference>
<dbReference type="InterPro" id="IPR001173">
    <property type="entry name" value="Glyco_trans_2-like"/>
</dbReference>
<reference evidence="2" key="1">
    <citation type="submission" date="2016-04" db="EMBL/GenBank/DDBJ databases">
        <authorList>
            <person name="Evans L.H."/>
            <person name="Alamgir A."/>
            <person name="Owens N."/>
            <person name="Weber N.D."/>
            <person name="Virtaneva K."/>
            <person name="Barbian K."/>
            <person name="Babar A."/>
            <person name="Rosenke K."/>
        </authorList>
    </citation>
    <scope>NUCLEOTIDE SEQUENCE</scope>
    <source>
        <strain evidence="2">86-2</strain>
    </source>
</reference>
<accession>A0A212J525</accession>
<organism evidence="2">
    <name type="scientific">uncultured Dysgonomonas sp</name>
    <dbReference type="NCBI Taxonomy" id="206096"/>
    <lineage>
        <taxon>Bacteria</taxon>
        <taxon>Pseudomonadati</taxon>
        <taxon>Bacteroidota</taxon>
        <taxon>Bacteroidia</taxon>
        <taxon>Bacteroidales</taxon>
        <taxon>Dysgonomonadaceae</taxon>
        <taxon>Dysgonomonas</taxon>
        <taxon>environmental samples</taxon>
    </lineage>
</organism>